<sequence length="415" mass="46835">MANRGLIRTFPIDGFGHVSLQDKFEEERLPNYHANLFYPVNLGDIYNSRYQILAKLGFGTTSTVWLCRDLVKDIYLSLKLCTTAGEADRTHGVDKELSVSLYLKSIEAEHPGKGFLRLTVDNFELQGPNGTHQCLLFMPLGLSFSKLRSRFPEDSIPKQLVQHSLQILLVGLDFLHQAGVVHTDLSPNNILLGLADSSILSEIERVEIEHPSHRKILHDRVIYMSHTMPITGGLPVICDFGSARIGAIHSGDVMPGQYRAPEVVMDMEWDSKIDIWAMSLIIWDILQGHCLFYATKDGLLNDEQHLAEMVSLIGPPPKAFLERSKNSRKYWDSEGNWIAATPIPKQSFKMREQRFSDHDQELFLELVKKILRWLPEERSSAAELFNDGPLAASDPKPTCSFVVRVEASRNCIGNP</sequence>
<dbReference type="SUPFAM" id="SSF56112">
    <property type="entry name" value="Protein kinase-like (PK-like)"/>
    <property type="match status" value="1"/>
</dbReference>
<evidence type="ECO:0000256" key="14">
    <source>
        <dbReference type="ARBA" id="ARBA00048679"/>
    </source>
</evidence>
<dbReference type="PROSITE" id="PS50011">
    <property type="entry name" value="PROTEIN_KINASE_DOM"/>
    <property type="match status" value="1"/>
</dbReference>
<dbReference type="InterPro" id="IPR011009">
    <property type="entry name" value="Kinase-like_dom_sf"/>
</dbReference>
<evidence type="ECO:0000256" key="11">
    <source>
        <dbReference type="ARBA" id="ARBA00030980"/>
    </source>
</evidence>
<evidence type="ECO:0000259" key="15">
    <source>
        <dbReference type="PROSITE" id="PS50011"/>
    </source>
</evidence>
<protein>
    <recommendedName>
        <fullName evidence="5">EKC/KEOPS complex subunit BUD32</fullName>
        <ecNumber evidence="3">2.7.11.1</ecNumber>
    </recommendedName>
    <alternativeName>
        <fullName evidence="11 12">Atypical Serine/threonine protein kinase BUD32</fullName>
    </alternativeName>
    <alternativeName>
        <fullName evidence="4">EKC/KEOPS complex subunit bud32</fullName>
    </alternativeName>
</protein>
<dbReference type="SMART" id="SM00220">
    <property type="entry name" value="S_TKc"/>
    <property type="match status" value="1"/>
</dbReference>
<evidence type="ECO:0000313" key="17">
    <source>
        <dbReference type="Proteomes" id="UP001595075"/>
    </source>
</evidence>
<dbReference type="InterPro" id="IPR000719">
    <property type="entry name" value="Prot_kinase_dom"/>
</dbReference>
<evidence type="ECO:0000256" key="10">
    <source>
        <dbReference type="ARBA" id="ARBA00022840"/>
    </source>
</evidence>
<dbReference type="EC" id="2.7.11.1" evidence="3"/>
<dbReference type="InterPro" id="IPR051334">
    <property type="entry name" value="SRPK"/>
</dbReference>
<evidence type="ECO:0000256" key="12">
    <source>
        <dbReference type="ARBA" id="ARBA00033194"/>
    </source>
</evidence>
<comment type="catalytic activity">
    <reaction evidence="14">
        <text>L-seryl-[protein] + ATP = O-phospho-L-seryl-[protein] + ADP + H(+)</text>
        <dbReference type="Rhea" id="RHEA:17989"/>
        <dbReference type="Rhea" id="RHEA-COMP:9863"/>
        <dbReference type="Rhea" id="RHEA-COMP:11604"/>
        <dbReference type="ChEBI" id="CHEBI:15378"/>
        <dbReference type="ChEBI" id="CHEBI:29999"/>
        <dbReference type="ChEBI" id="CHEBI:30616"/>
        <dbReference type="ChEBI" id="CHEBI:83421"/>
        <dbReference type="ChEBI" id="CHEBI:456216"/>
        <dbReference type="EC" id="2.7.11.1"/>
    </reaction>
</comment>
<comment type="subunit">
    <text evidence="2">Component of the EKC/KEOPS complex composed of at least BUD32, CGI121, GON7, KAE1 and PCC1; the whole complex dimerizes.</text>
</comment>
<feature type="domain" description="Protein kinase" evidence="15">
    <location>
        <begin position="50"/>
        <end position="391"/>
    </location>
</feature>
<dbReference type="PANTHER" id="PTHR47634">
    <property type="entry name" value="PROTEIN KINASE DOMAIN-CONTAINING PROTEIN-RELATED"/>
    <property type="match status" value="1"/>
</dbReference>
<keyword evidence="6" id="KW-0723">Serine/threonine-protein kinase</keyword>
<comment type="catalytic activity">
    <reaction evidence="13">
        <text>L-threonyl-[protein] + ATP = O-phospho-L-threonyl-[protein] + ADP + H(+)</text>
        <dbReference type="Rhea" id="RHEA:46608"/>
        <dbReference type="Rhea" id="RHEA-COMP:11060"/>
        <dbReference type="Rhea" id="RHEA-COMP:11605"/>
        <dbReference type="ChEBI" id="CHEBI:15378"/>
        <dbReference type="ChEBI" id="CHEBI:30013"/>
        <dbReference type="ChEBI" id="CHEBI:30616"/>
        <dbReference type="ChEBI" id="CHEBI:61977"/>
        <dbReference type="ChEBI" id="CHEBI:456216"/>
        <dbReference type="EC" id="2.7.11.1"/>
    </reaction>
</comment>
<keyword evidence="9" id="KW-0418">Kinase</keyword>
<evidence type="ECO:0000256" key="13">
    <source>
        <dbReference type="ARBA" id="ARBA00047899"/>
    </source>
</evidence>
<keyword evidence="10" id="KW-0067">ATP-binding</keyword>
<dbReference type="InterPro" id="IPR008266">
    <property type="entry name" value="Tyr_kinase_AS"/>
</dbReference>
<keyword evidence="17" id="KW-1185">Reference proteome</keyword>
<keyword evidence="7" id="KW-0808">Transferase</keyword>
<accession>A0ABR4CJ03</accession>
<evidence type="ECO:0000256" key="4">
    <source>
        <dbReference type="ARBA" id="ARBA00013948"/>
    </source>
</evidence>
<organism evidence="16 17">
    <name type="scientific">Oculimacula yallundae</name>
    <dbReference type="NCBI Taxonomy" id="86028"/>
    <lineage>
        <taxon>Eukaryota</taxon>
        <taxon>Fungi</taxon>
        <taxon>Dikarya</taxon>
        <taxon>Ascomycota</taxon>
        <taxon>Pezizomycotina</taxon>
        <taxon>Leotiomycetes</taxon>
        <taxon>Helotiales</taxon>
        <taxon>Ploettnerulaceae</taxon>
        <taxon>Oculimacula</taxon>
    </lineage>
</organism>
<keyword evidence="8" id="KW-0547">Nucleotide-binding</keyword>
<evidence type="ECO:0000256" key="1">
    <source>
        <dbReference type="ARBA" id="ARBA00003747"/>
    </source>
</evidence>
<dbReference type="Proteomes" id="UP001595075">
    <property type="component" value="Unassembled WGS sequence"/>
</dbReference>
<dbReference type="EMBL" id="JAZHXI010000007">
    <property type="protein sequence ID" value="KAL2069702.1"/>
    <property type="molecule type" value="Genomic_DNA"/>
</dbReference>
<evidence type="ECO:0000256" key="2">
    <source>
        <dbReference type="ARBA" id="ARBA00011534"/>
    </source>
</evidence>
<dbReference type="Pfam" id="PF00069">
    <property type="entry name" value="Pkinase"/>
    <property type="match status" value="1"/>
</dbReference>
<evidence type="ECO:0000256" key="5">
    <source>
        <dbReference type="ARBA" id="ARBA00019973"/>
    </source>
</evidence>
<comment type="function">
    <text evidence="1">Component of the EKC/KEOPS complex that is required for the formation of a threonylcarbamoyl group on adenosine at position 37 (t(6)A37) in tRNAs that read codons beginning with adenine. The complex is probably involved in the transfer of the threonylcarbamoyl moiety of threonylcarbamoyl-AMP (TC-AMP) to the N6 group of A37. BUD32 has ATPase activity in the context of the EKC/KEOPS complex and likely plays a supporting role to the catalytic subunit KAE1. The EKC/KEOPS complex also promotes both telomere uncapping and telomere elongation. The complex is required for efficient recruitment of transcriptional coactivators.</text>
</comment>
<evidence type="ECO:0000256" key="6">
    <source>
        <dbReference type="ARBA" id="ARBA00022527"/>
    </source>
</evidence>
<evidence type="ECO:0000256" key="3">
    <source>
        <dbReference type="ARBA" id="ARBA00012513"/>
    </source>
</evidence>
<dbReference type="PANTHER" id="PTHR47634:SF9">
    <property type="entry name" value="PROTEIN KINASE DOMAIN-CONTAINING PROTEIN-RELATED"/>
    <property type="match status" value="1"/>
</dbReference>
<dbReference type="Gene3D" id="3.30.200.20">
    <property type="entry name" value="Phosphorylase Kinase, domain 1"/>
    <property type="match status" value="1"/>
</dbReference>
<proteinExistence type="predicted"/>
<reference evidence="16 17" key="1">
    <citation type="journal article" date="2024" name="Commun. Biol.">
        <title>Comparative genomic analysis of thermophilic fungi reveals convergent evolutionary adaptations and gene losses.</title>
        <authorList>
            <person name="Steindorff A.S."/>
            <person name="Aguilar-Pontes M.V."/>
            <person name="Robinson A.J."/>
            <person name="Andreopoulos B."/>
            <person name="LaButti K."/>
            <person name="Kuo A."/>
            <person name="Mondo S."/>
            <person name="Riley R."/>
            <person name="Otillar R."/>
            <person name="Haridas S."/>
            <person name="Lipzen A."/>
            <person name="Grimwood J."/>
            <person name="Schmutz J."/>
            <person name="Clum A."/>
            <person name="Reid I.D."/>
            <person name="Moisan M.C."/>
            <person name="Butler G."/>
            <person name="Nguyen T.T.M."/>
            <person name="Dewar K."/>
            <person name="Conant G."/>
            <person name="Drula E."/>
            <person name="Henrissat B."/>
            <person name="Hansel C."/>
            <person name="Singer S."/>
            <person name="Hutchinson M.I."/>
            <person name="de Vries R.P."/>
            <person name="Natvig D.O."/>
            <person name="Powell A.J."/>
            <person name="Tsang A."/>
            <person name="Grigoriev I.V."/>
        </authorList>
    </citation>
    <scope>NUCLEOTIDE SEQUENCE [LARGE SCALE GENOMIC DNA]</scope>
    <source>
        <strain evidence="16 17">CBS 494.80</strain>
    </source>
</reference>
<evidence type="ECO:0000256" key="7">
    <source>
        <dbReference type="ARBA" id="ARBA00022679"/>
    </source>
</evidence>
<evidence type="ECO:0000256" key="8">
    <source>
        <dbReference type="ARBA" id="ARBA00022741"/>
    </source>
</evidence>
<evidence type="ECO:0000313" key="16">
    <source>
        <dbReference type="EMBL" id="KAL2069702.1"/>
    </source>
</evidence>
<evidence type="ECO:0000256" key="9">
    <source>
        <dbReference type="ARBA" id="ARBA00022777"/>
    </source>
</evidence>
<dbReference type="PROSITE" id="PS00109">
    <property type="entry name" value="PROTEIN_KINASE_TYR"/>
    <property type="match status" value="1"/>
</dbReference>
<dbReference type="Gene3D" id="1.10.510.10">
    <property type="entry name" value="Transferase(Phosphotransferase) domain 1"/>
    <property type="match status" value="1"/>
</dbReference>
<comment type="caution">
    <text evidence="16">The sequence shown here is derived from an EMBL/GenBank/DDBJ whole genome shotgun (WGS) entry which is preliminary data.</text>
</comment>
<name>A0ABR4CJ03_9HELO</name>
<gene>
    <name evidence="16" type="ORF">VTL71DRAFT_14381</name>
</gene>